<dbReference type="RefSeq" id="WP_175587494.1">
    <property type="nucleotide sequence ID" value="NZ_JABWGN010000001.1"/>
</dbReference>
<dbReference type="PANTHER" id="PTHR30055:SF219">
    <property type="entry name" value="TRANSCRIPTIONAL REGULATORY PROTEIN"/>
    <property type="match status" value="1"/>
</dbReference>
<comment type="caution">
    <text evidence="4">The sequence shown here is derived from an EMBL/GenBank/DDBJ whole genome shotgun (WGS) entry which is preliminary data.</text>
</comment>
<proteinExistence type="predicted"/>
<dbReference type="SUPFAM" id="SSF48498">
    <property type="entry name" value="Tetracyclin repressor-like, C-terminal domain"/>
    <property type="match status" value="1"/>
</dbReference>
<dbReference type="PROSITE" id="PS50977">
    <property type="entry name" value="HTH_TETR_2"/>
    <property type="match status" value="1"/>
</dbReference>
<dbReference type="PANTHER" id="PTHR30055">
    <property type="entry name" value="HTH-TYPE TRANSCRIPTIONAL REGULATOR RUTR"/>
    <property type="match status" value="1"/>
</dbReference>
<feature type="domain" description="HTH tetR-type" evidence="3">
    <location>
        <begin position="1"/>
        <end position="62"/>
    </location>
</feature>
<dbReference type="GO" id="GO:0003700">
    <property type="term" value="F:DNA-binding transcription factor activity"/>
    <property type="evidence" value="ECO:0007669"/>
    <property type="project" value="TreeGrafter"/>
</dbReference>
<keyword evidence="5" id="KW-1185">Reference proteome</keyword>
<accession>A0A7Y6I2M3</accession>
<dbReference type="SUPFAM" id="SSF46689">
    <property type="entry name" value="Homeodomain-like"/>
    <property type="match status" value="1"/>
</dbReference>
<dbReference type="Gene3D" id="1.10.357.10">
    <property type="entry name" value="Tetracycline Repressor, domain 2"/>
    <property type="match status" value="1"/>
</dbReference>
<dbReference type="InterPro" id="IPR001647">
    <property type="entry name" value="HTH_TetR"/>
</dbReference>
<evidence type="ECO:0000259" key="3">
    <source>
        <dbReference type="PROSITE" id="PS50977"/>
    </source>
</evidence>
<evidence type="ECO:0000313" key="5">
    <source>
        <dbReference type="Proteomes" id="UP000586042"/>
    </source>
</evidence>
<evidence type="ECO:0000256" key="1">
    <source>
        <dbReference type="ARBA" id="ARBA00023125"/>
    </source>
</evidence>
<feature type="DNA-binding region" description="H-T-H motif" evidence="2">
    <location>
        <begin position="25"/>
        <end position="44"/>
    </location>
</feature>
<keyword evidence="1 2" id="KW-0238">DNA-binding</keyword>
<dbReference type="InterPro" id="IPR036271">
    <property type="entry name" value="Tet_transcr_reg_TetR-rel_C_sf"/>
</dbReference>
<evidence type="ECO:0000313" key="4">
    <source>
        <dbReference type="EMBL" id="NUW30008.1"/>
    </source>
</evidence>
<evidence type="ECO:0000256" key="2">
    <source>
        <dbReference type="PROSITE-ProRule" id="PRU00335"/>
    </source>
</evidence>
<dbReference type="AlphaFoldDB" id="A0A7Y6I2M3"/>
<reference evidence="4 5" key="1">
    <citation type="submission" date="2020-06" db="EMBL/GenBank/DDBJ databases">
        <title>Nonomuraea sp. SMC257, a novel actinomycete isolated from soil.</title>
        <authorList>
            <person name="Chanama M."/>
        </authorList>
    </citation>
    <scope>NUCLEOTIDE SEQUENCE [LARGE SCALE GENOMIC DNA]</scope>
    <source>
        <strain evidence="4 5">SMC257</strain>
    </source>
</reference>
<dbReference type="EMBL" id="JABWGN010000001">
    <property type="protein sequence ID" value="NUW30008.1"/>
    <property type="molecule type" value="Genomic_DNA"/>
</dbReference>
<dbReference type="Proteomes" id="UP000586042">
    <property type="component" value="Unassembled WGS sequence"/>
</dbReference>
<dbReference type="InterPro" id="IPR050109">
    <property type="entry name" value="HTH-type_TetR-like_transc_reg"/>
</dbReference>
<name>A0A7Y6I2M3_9ACTN</name>
<dbReference type="GO" id="GO:0000976">
    <property type="term" value="F:transcription cis-regulatory region binding"/>
    <property type="evidence" value="ECO:0007669"/>
    <property type="project" value="TreeGrafter"/>
</dbReference>
<sequence length="203" mass="21504">MGNREDLIAGAKRCLYDKGYARTSIRDITAAAGGVSMAAVGYHFGSKEALLNEALSQASQEWGEQLAQALAAVPADPEAGPLQRFEAAWTRILTTFETYRPLWAATFDVIGQVQHAEQARAHLAAGLEHARLGLAQVLAGLDPGHPDAWAVGGFHQALLTGVMAQCLIDPERAPTGHDLATALALISGGSPGSRREQEARRDA</sequence>
<dbReference type="Pfam" id="PF00440">
    <property type="entry name" value="TetR_N"/>
    <property type="match status" value="1"/>
</dbReference>
<gene>
    <name evidence="4" type="ORF">HTZ77_00965</name>
</gene>
<organism evidence="4 5">
    <name type="scientific">Nonomuraea montanisoli</name>
    <dbReference type="NCBI Taxonomy" id="2741721"/>
    <lineage>
        <taxon>Bacteria</taxon>
        <taxon>Bacillati</taxon>
        <taxon>Actinomycetota</taxon>
        <taxon>Actinomycetes</taxon>
        <taxon>Streptosporangiales</taxon>
        <taxon>Streptosporangiaceae</taxon>
        <taxon>Nonomuraea</taxon>
    </lineage>
</organism>
<protein>
    <submittedName>
        <fullName evidence="4">TetR/AcrR family transcriptional regulator</fullName>
    </submittedName>
</protein>
<dbReference type="InterPro" id="IPR009057">
    <property type="entry name" value="Homeodomain-like_sf"/>
</dbReference>